<keyword evidence="1" id="KW-0812">Transmembrane</keyword>
<comment type="caution">
    <text evidence="2">The sequence shown here is derived from an EMBL/GenBank/DDBJ whole genome shotgun (WGS) entry which is preliminary data.</text>
</comment>
<name>A0A6I4WAE3_9ACTN</name>
<gene>
    <name evidence="2" type="ORF">GQ466_18910</name>
</gene>
<feature type="transmembrane region" description="Helical" evidence="1">
    <location>
        <begin position="20"/>
        <end position="39"/>
    </location>
</feature>
<evidence type="ECO:0000256" key="1">
    <source>
        <dbReference type="SAM" id="Phobius"/>
    </source>
</evidence>
<evidence type="ECO:0000313" key="3">
    <source>
        <dbReference type="Proteomes" id="UP000431901"/>
    </source>
</evidence>
<keyword evidence="3" id="KW-1185">Reference proteome</keyword>
<protein>
    <submittedName>
        <fullName evidence="2">Uncharacterized protein</fullName>
    </submittedName>
</protein>
<organism evidence="2 3">
    <name type="scientific">Actinomadura rayongensis</name>
    <dbReference type="NCBI Taxonomy" id="1429076"/>
    <lineage>
        <taxon>Bacteria</taxon>
        <taxon>Bacillati</taxon>
        <taxon>Actinomycetota</taxon>
        <taxon>Actinomycetes</taxon>
        <taxon>Streptosporangiales</taxon>
        <taxon>Thermomonosporaceae</taxon>
        <taxon>Actinomadura</taxon>
    </lineage>
</organism>
<dbReference type="EMBL" id="WUTW01000003">
    <property type="protein sequence ID" value="MXQ66093.1"/>
    <property type="molecule type" value="Genomic_DNA"/>
</dbReference>
<keyword evidence="1" id="KW-0472">Membrane</keyword>
<dbReference type="RefSeq" id="WP_202420728.1">
    <property type="nucleotide sequence ID" value="NZ_JBHLYI010000004.1"/>
</dbReference>
<dbReference type="AlphaFoldDB" id="A0A6I4WAE3"/>
<accession>A0A6I4WAE3</accession>
<proteinExistence type="predicted"/>
<dbReference type="Proteomes" id="UP000431901">
    <property type="component" value="Unassembled WGS sequence"/>
</dbReference>
<evidence type="ECO:0000313" key="2">
    <source>
        <dbReference type="EMBL" id="MXQ66093.1"/>
    </source>
</evidence>
<keyword evidence="1" id="KW-1133">Transmembrane helix</keyword>
<reference evidence="2 3" key="1">
    <citation type="submission" date="2019-12" db="EMBL/GenBank/DDBJ databases">
        <title>Nocardia macrotermitis sp. nov. and Nocardia aurantia sp. nov., isolated from the gut of the fungus growing-termite Macrotermes natalensis.</title>
        <authorList>
            <person name="Christine B."/>
            <person name="Rene B."/>
        </authorList>
    </citation>
    <scope>NUCLEOTIDE SEQUENCE [LARGE SCALE GENOMIC DNA]</scope>
    <source>
        <strain evidence="2 3">DSM 102126</strain>
    </source>
</reference>
<sequence length="69" mass="7666">MRTLAVPVHAIPLNDDTVSPGLLGFGVFLLLAVALVFLVRSMNKRLRRIDAARNKELWEADEAPAENPR</sequence>